<dbReference type="EMBL" id="JAVFWL010000003">
    <property type="protein sequence ID" value="KAK6744885.1"/>
    <property type="molecule type" value="Genomic_DNA"/>
</dbReference>
<reference evidence="1 2" key="1">
    <citation type="submission" date="2023-08" db="EMBL/GenBank/DDBJ databases">
        <title>A Necator americanus chromosomal reference genome.</title>
        <authorList>
            <person name="Ilik V."/>
            <person name="Petrzelkova K.J."/>
            <person name="Pardy F."/>
            <person name="Fuh T."/>
            <person name="Niatou-Singa F.S."/>
            <person name="Gouil Q."/>
            <person name="Baker L."/>
            <person name="Ritchie M.E."/>
            <person name="Jex A.R."/>
            <person name="Gazzola D."/>
            <person name="Li H."/>
            <person name="Toshio Fujiwara R."/>
            <person name="Zhan B."/>
            <person name="Aroian R.V."/>
            <person name="Pafco B."/>
            <person name="Schwarz E.M."/>
        </authorList>
    </citation>
    <scope>NUCLEOTIDE SEQUENCE [LARGE SCALE GENOMIC DNA]</scope>
    <source>
        <strain evidence="1 2">Aroian</strain>
        <tissue evidence="1">Whole animal</tissue>
    </source>
</reference>
<proteinExistence type="predicted"/>
<gene>
    <name evidence="1" type="primary">Necator_chrIII.g12308</name>
    <name evidence="1" type="ORF">RB195_011542</name>
</gene>
<sequence>MASFHPALTGDEKNQGICGGRLVVCVRTADASKPPTGDHAVHLSEIHKSVPDLSASTDNHRELNMIALILVIYISDPIFL</sequence>
<evidence type="ECO:0000313" key="2">
    <source>
        <dbReference type="Proteomes" id="UP001303046"/>
    </source>
</evidence>
<organism evidence="1 2">
    <name type="scientific">Necator americanus</name>
    <name type="common">Human hookworm</name>
    <dbReference type="NCBI Taxonomy" id="51031"/>
    <lineage>
        <taxon>Eukaryota</taxon>
        <taxon>Metazoa</taxon>
        <taxon>Ecdysozoa</taxon>
        <taxon>Nematoda</taxon>
        <taxon>Chromadorea</taxon>
        <taxon>Rhabditida</taxon>
        <taxon>Rhabditina</taxon>
        <taxon>Rhabditomorpha</taxon>
        <taxon>Strongyloidea</taxon>
        <taxon>Ancylostomatidae</taxon>
        <taxon>Bunostominae</taxon>
        <taxon>Necator</taxon>
    </lineage>
</organism>
<dbReference type="Proteomes" id="UP001303046">
    <property type="component" value="Unassembled WGS sequence"/>
</dbReference>
<keyword evidence="2" id="KW-1185">Reference proteome</keyword>
<name>A0ABR1D4X8_NECAM</name>
<evidence type="ECO:0000313" key="1">
    <source>
        <dbReference type="EMBL" id="KAK6744885.1"/>
    </source>
</evidence>
<comment type="caution">
    <text evidence="1">The sequence shown here is derived from an EMBL/GenBank/DDBJ whole genome shotgun (WGS) entry which is preliminary data.</text>
</comment>
<accession>A0ABR1D4X8</accession>
<protein>
    <submittedName>
        <fullName evidence="1">Uncharacterized protein</fullName>
    </submittedName>
</protein>